<dbReference type="OrthoDB" id="7809559at2"/>
<dbReference type="RefSeq" id="WP_099591961.1">
    <property type="nucleotide sequence ID" value="NZ_MDGM01000009.1"/>
</dbReference>
<evidence type="ECO:0000259" key="6">
    <source>
        <dbReference type="Pfam" id="PF14759"/>
    </source>
</evidence>
<keyword evidence="3" id="KW-0274">FAD</keyword>
<dbReference type="SUPFAM" id="SSF51905">
    <property type="entry name" value="FAD/NAD(P)-binding domain"/>
    <property type="match status" value="1"/>
</dbReference>
<dbReference type="Pfam" id="PF07992">
    <property type="entry name" value="Pyr_redox_2"/>
    <property type="match status" value="1"/>
</dbReference>
<dbReference type="InterPro" id="IPR036188">
    <property type="entry name" value="FAD/NAD-bd_sf"/>
</dbReference>
<feature type="domain" description="FAD/NAD(P)-binding" evidence="5">
    <location>
        <begin position="4"/>
        <end position="285"/>
    </location>
</feature>
<evidence type="ECO:0000256" key="3">
    <source>
        <dbReference type="ARBA" id="ARBA00022827"/>
    </source>
</evidence>
<dbReference type="InterPro" id="IPR023753">
    <property type="entry name" value="FAD/NAD-binding_dom"/>
</dbReference>
<accession>A0A2G5K9L3</accession>
<dbReference type="SUPFAM" id="SSF55424">
    <property type="entry name" value="FAD/NAD-linked reductases, dimerisation (C-terminal) domain"/>
    <property type="match status" value="1"/>
</dbReference>
<dbReference type="AlphaFoldDB" id="A0A2G5K9L3"/>
<dbReference type="Pfam" id="PF14759">
    <property type="entry name" value="Reductase_C"/>
    <property type="match status" value="1"/>
</dbReference>
<evidence type="ECO:0000256" key="2">
    <source>
        <dbReference type="ARBA" id="ARBA00022630"/>
    </source>
</evidence>
<evidence type="ECO:0000313" key="8">
    <source>
        <dbReference type="Proteomes" id="UP000231516"/>
    </source>
</evidence>
<keyword evidence="8" id="KW-1185">Reference proteome</keyword>
<sequence length="395" mass="42426">MGGVVIIGAGECGVRIAFSLRERGYDGEITLLTDEPNLPYERPPLSKGNGSEPKLIKNADAFVDENITLKRATTVVSVDRNSRQISLNDGSIQHYETLVFATGARARLFAGMKECLTLRSDTDLDEISPFLKPDKTIGIIGGGFIGLELAATARNAGANVTLIEAAPRILGRGVPEPISQIVHAEHVKNGVKIITGMGVNACDRTSITLTDGTQIKADVVIAGVGSVPNTELAQSTGLDVENGIVVDDHFRTSDPNIFAAGDCCNFTWQGVRVRLESWKAAQDQGAHVAGAIMGEQGEYTDVPWFWSDQYDLTMQVAGLFELDAEIHHRHSTENKCVLFQCDASGVLTAAAGIGVGNEIAKDIRILEKLIQRGAIVVSSELIDETFNLKRLLKSA</sequence>
<comment type="caution">
    <text evidence="7">The sequence shown here is derived from an EMBL/GenBank/DDBJ whole genome shotgun (WGS) entry which is preliminary data.</text>
</comment>
<gene>
    <name evidence="7" type="ORF">BFP76_00090</name>
</gene>
<proteinExistence type="predicted"/>
<dbReference type="EMBL" id="MDGM01000009">
    <property type="protein sequence ID" value="PIB25580.1"/>
    <property type="molecule type" value="Genomic_DNA"/>
</dbReference>
<comment type="cofactor">
    <cofactor evidence="1">
        <name>FAD</name>
        <dbReference type="ChEBI" id="CHEBI:57692"/>
    </cofactor>
</comment>
<dbReference type="InterPro" id="IPR028202">
    <property type="entry name" value="Reductase_C"/>
</dbReference>
<dbReference type="Gene3D" id="3.50.50.60">
    <property type="entry name" value="FAD/NAD(P)-binding domain"/>
    <property type="match status" value="2"/>
</dbReference>
<protein>
    <recommendedName>
        <fullName evidence="9">Ferredoxin reductase</fullName>
    </recommendedName>
</protein>
<organism evidence="7 8">
    <name type="scientific">Paramylibacter kogurei</name>
    <dbReference type="NCBI Taxonomy" id="1889778"/>
    <lineage>
        <taxon>Bacteria</taxon>
        <taxon>Pseudomonadati</taxon>
        <taxon>Pseudomonadota</taxon>
        <taxon>Alphaproteobacteria</taxon>
        <taxon>Rhodobacterales</taxon>
        <taxon>Paracoccaceae</taxon>
        <taxon>Paramylibacter</taxon>
    </lineage>
</organism>
<name>A0A2G5K9L3_9RHOB</name>
<reference evidence="7 8" key="1">
    <citation type="submission" date="2016-08" db="EMBL/GenBank/DDBJ databases">
        <title>Draft genome of Amylibacter sp. strain 4G11.</title>
        <authorList>
            <person name="Wong S.-K."/>
            <person name="Hamasaki K."/>
            <person name="Yoshizawa S."/>
        </authorList>
    </citation>
    <scope>NUCLEOTIDE SEQUENCE [LARGE SCALE GENOMIC DNA]</scope>
    <source>
        <strain evidence="7 8">4G11</strain>
    </source>
</reference>
<dbReference type="PANTHER" id="PTHR43557:SF2">
    <property type="entry name" value="RIESKE DOMAIN-CONTAINING PROTEIN-RELATED"/>
    <property type="match status" value="1"/>
</dbReference>
<evidence type="ECO:0000313" key="7">
    <source>
        <dbReference type="EMBL" id="PIB25580.1"/>
    </source>
</evidence>
<keyword evidence="2" id="KW-0285">Flavoprotein</keyword>
<dbReference type="InterPro" id="IPR016156">
    <property type="entry name" value="FAD/NAD-linked_Rdtase_dimer_sf"/>
</dbReference>
<dbReference type="PRINTS" id="PR00368">
    <property type="entry name" value="FADPNR"/>
</dbReference>
<dbReference type="GO" id="GO:0016651">
    <property type="term" value="F:oxidoreductase activity, acting on NAD(P)H"/>
    <property type="evidence" value="ECO:0007669"/>
    <property type="project" value="TreeGrafter"/>
</dbReference>
<dbReference type="PANTHER" id="PTHR43557">
    <property type="entry name" value="APOPTOSIS-INDUCING FACTOR 1"/>
    <property type="match status" value="1"/>
</dbReference>
<dbReference type="Gene3D" id="3.30.390.30">
    <property type="match status" value="1"/>
</dbReference>
<feature type="domain" description="Reductase C-terminal" evidence="6">
    <location>
        <begin position="304"/>
        <end position="392"/>
    </location>
</feature>
<keyword evidence="4" id="KW-0560">Oxidoreductase</keyword>
<dbReference type="GO" id="GO:0005737">
    <property type="term" value="C:cytoplasm"/>
    <property type="evidence" value="ECO:0007669"/>
    <property type="project" value="TreeGrafter"/>
</dbReference>
<dbReference type="PRINTS" id="PR00469">
    <property type="entry name" value="PNDRDTASEII"/>
</dbReference>
<dbReference type="Proteomes" id="UP000231516">
    <property type="component" value="Unassembled WGS sequence"/>
</dbReference>
<evidence type="ECO:0000259" key="5">
    <source>
        <dbReference type="Pfam" id="PF07992"/>
    </source>
</evidence>
<evidence type="ECO:0008006" key="9">
    <source>
        <dbReference type="Google" id="ProtNLM"/>
    </source>
</evidence>
<dbReference type="InterPro" id="IPR050446">
    <property type="entry name" value="FAD-oxidoreductase/Apoptosis"/>
</dbReference>
<evidence type="ECO:0000256" key="1">
    <source>
        <dbReference type="ARBA" id="ARBA00001974"/>
    </source>
</evidence>
<evidence type="ECO:0000256" key="4">
    <source>
        <dbReference type="ARBA" id="ARBA00023002"/>
    </source>
</evidence>